<dbReference type="Pfam" id="PF14223">
    <property type="entry name" value="Retrotran_gag_2"/>
    <property type="match status" value="1"/>
</dbReference>
<dbReference type="PANTHER" id="PTHR47592">
    <property type="entry name" value="PBF68 PROTEIN"/>
    <property type="match status" value="1"/>
</dbReference>
<comment type="caution">
    <text evidence="4">The sequence shown here is derived from an EMBL/GenBank/DDBJ whole genome shotgun (WGS) entry which is preliminary data.</text>
</comment>
<feature type="region of interest" description="Disordered" evidence="2">
    <location>
        <begin position="222"/>
        <end position="255"/>
    </location>
</feature>
<dbReference type="InterPro" id="IPR036875">
    <property type="entry name" value="Znf_CCHC_sf"/>
</dbReference>
<evidence type="ECO:0000313" key="4">
    <source>
        <dbReference type="EMBL" id="KAG5565586.1"/>
    </source>
</evidence>
<dbReference type="InterPro" id="IPR001878">
    <property type="entry name" value="Znf_CCHC"/>
</dbReference>
<dbReference type="Pfam" id="PF22936">
    <property type="entry name" value="Pol_BBD"/>
    <property type="match status" value="1"/>
</dbReference>
<dbReference type="PANTHER" id="PTHR47592:SF31">
    <property type="entry name" value="ZINC FINGER, CCHC-TYPE-RELATED"/>
    <property type="match status" value="1"/>
</dbReference>
<protein>
    <recommendedName>
        <fullName evidence="3">CCHC-type domain-containing protein</fullName>
    </recommendedName>
</protein>
<keyword evidence="1" id="KW-0863">Zinc-finger</keyword>
<dbReference type="InterPro" id="IPR054722">
    <property type="entry name" value="PolX-like_BBD"/>
</dbReference>
<keyword evidence="1" id="KW-0862">Zinc</keyword>
<dbReference type="Proteomes" id="UP000823749">
    <property type="component" value="Chromosome 1"/>
</dbReference>
<keyword evidence="1" id="KW-0479">Metal-binding</keyword>
<evidence type="ECO:0000259" key="3">
    <source>
        <dbReference type="PROSITE" id="PS50158"/>
    </source>
</evidence>
<name>A0AAV6LNB8_9ERIC</name>
<reference evidence="4" key="1">
    <citation type="submission" date="2020-08" db="EMBL/GenBank/DDBJ databases">
        <title>Plant Genome Project.</title>
        <authorList>
            <person name="Zhang R.-G."/>
        </authorList>
    </citation>
    <scope>NUCLEOTIDE SEQUENCE</scope>
    <source>
        <strain evidence="4">WSP0</strain>
        <tissue evidence="4">Leaf</tissue>
    </source>
</reference>
<keyword evidence="5" id="KW-1185">Reference proteome</keyword>
<dbReference type="GO" id="GO:0003676">
    <property type="term" value="F:nucleic acid binding"/>
    <property type="evidence" value="ECO:0007669"/>
    <property type="project" value="InterPro"/>
</dbReference>
<dbReference type="Pfam" id="PF00098">
    <property type="entry name" value="zf-CCHC"/>
    <property type="match status" value="1"/>
</dbReference>
<dbReference type="PROSITE" id="PS50158">
    <property type="entry name" value="ZF_CCHC"/>
    <property type="match status" value="1"/>
</dbReference>
<evidence type="ECO:0000256" key="2">
    <source>
        <dbReference type="SAM" id="MobiDB-lite"/>
    </source>
</evidence>
<sequence length="461" mass="51996">MASRAVSQELSKTEKLNGANFSTWKRRIRHILFHDKVEYVIDIDDVPTPPPENSSAADRRMYEKFLEDDKTARHIMLTFMEPDIEILFEEHAHAKTMFNAISNAYRASSETYIQLLMERFTGTEMKEDENVIDHVNKLSVIAKELATLDNPLPDRLQVSTILQSLPTSWDSAVVALNFSSTTLTTKNLPVLLGIEAERRAKKKTTKSFLTLAPAATFEPPQFENKKFHSSSGSSKSGQQKNYSKNFKGKGKQFKNGGNFKKKGSCFNCGKFGHFQADCCGPKNSRKPNFGGSKDIVCVVSESLLADTDVGAWWVDSASSRHVAKNKESFVELKEVKASDHRIYMGNNSYCDVVGIGTVKIMLPGDKNFYLTDVLYSPTMRRNLISVPRLDEKDFETIKNGEIGSRGKHIDWQYHYVVDVLQRNEIAIDYLSSKEMLADPLTKPIASVDFRKHVHLMGVKSD</sequence>
<evidence type="ECO:0000313" key="5">
    <source>
        <dbReference type="Proteomes" id="UP000823749"/>
    </source>
</evidence>
<feature type="domain" description="CCHC-type" evidence="3">
    <location>
        <begin position="265"/>
        <end position="278"/>
    </location>
</feature>
<dbReference type="AlphaFoldDB" id="A0AAV6LNB8"/>
<feature type="compositionally biased region" description="Low complexity" evidence="2">
    <location>
        <begin position="229"/>
        <end position="240"/>
    </location>
</feature>
<accession>A0AAV6LNB8</accession>
<organism evidence="4 5">
    <name type="scientific">Rhododendron griersonianum</name>
    <dbReference type="NCBI Taxonomy" id="479676"/>
    <lineage>
        <taxon>Eukaryota</taxon>
        <taxon>Viridiplantae</taxon>
        <taxon>Streptophyta</taxon>
        <taxon>Embryophyta</taxon>
        <taxon>Tracheophyta</taxon>
        <taxon>Spermatophyta</taxon>
        <taxon>Magnoliopsida</taxon>
        <taxon>eudicotyledons</taxon>
        <taxon>Gunneridae</taxon>
        <taxon>Pentapetalae</taxon>
        <taxon>asterids</taxon>
        <taxon>Ericales</taxon>
        <taxon>Ericaceae</taxon>
        <taxon>Ericoideae</taxon>
        <taxon>Rhodoreae</taxon>
        <taxon>Rhododendron</taxon>
    </lineage>
</organism>
<dbReference type="GO" id="GO:0008270">
    <property type="term" value="F:zinc ion binding"/>
    <property type="evidence" value="ECO:0007669"/>
    <property type="project" value="UniProtKB-KW"/>
</dbReference>
<evidence type="ECO:0000256" key="1">
    <source>
        <dbReference type="PROSITE-ProRule" id="PRU00047"/>
    </source>
</evidence>
<dbReference type="EMBL" id="JACTNZ010000001">
    <property type="protein sequence ID" value="KAG5565586.1"/>
    <property type="molecule type" value="Genomic_DNA"/>
</dbReference>
<dbReference type="SUPFAM" id="SSF57756">
    <property type="entry name" value="Retrovirus zinc finger-like domains"/>
    <property type="match status" value="1"/>
</dbReference>
<proteinExistence type="predicted"/>
<gene>
    <name evidence="4" type="ORF">RHGRI_001486</name>
</gene>